<name>A0A2S9N1N6_9BURK</name>
<evidence type="ECO:0000256" key="1">
    <source>
        <dbReference type="SAM" id="MobiDB-lite"/>
    </source>
</evidence>
<protein>
    <submittedName>
        <fullName evidence="2">Uncharacterized protein</fullName>
    </submittedName>
</protein>
<proteinExistence type="predicted"/>
<accession>A0A2S9N1N6</accession>
<evidence type="ECO:0000313" key="2">
    <source>
        <dbReference type="EMBL" id="PRF66373.1"/>
    </source>
</evidence>
<dbReference type="EMBL" id="PVGH01000010">
    <property type="protein sequence ID" value="PRF66373.1"/>
    <property type="molecule type" value="Genomic_DNA"/>
</dbReference>
<dbReference type="Proteomes" id="UP000238982">
    <property type="component" value="Unassembled WGS sequence"/>
</dbReference>
<dbReference type="AlphaFoldDB" id="A0A2S9N1N6"/>
<comment type="caution">
    <text evidence="2">The sequence shown here is derived from an EMBL/GenBank/DDBJ whole genome shotgun (WGS) entry which is preliminary data.</text>
</comment>
<gene>
    <name evidence="2" type="ORF">C6Q15_01610</name>
</gene>
<organism evidence="2 3">
    <name type="scientific">Burkholderia multivorans</name>
    <dbReference type="NCBI Taxonomy" id="87883"/>
    <lineage>
        <taxon>Bacteria</taxon>
        <taxon>Pseudomonadati</taxon>
        <taxon>Pseudomonadota</taxon>
        <taxon>Betaproteobacteria</taxon>
        <taxon>Burkholderiales</taxon>
        <taxon>Burkholderiaceae</taxon>
        <taxon>Burkholderia</taxon>
        <taxon>Burkholderia cepacia complex</taxon>
    </lineage>
</organism>
<feature type="region of interest" description="Disordered" evidence="1">
    <location>
        <begin position="1"/>
        <end position="63"/>
    </location>
</feature>
<reference evidence="2 3" key="1">
    <citation type="submission" date="2018-03" db="EMBL/GenBank/DDBJ databases">
        <authorList>
            <person name="Keele B.F."/>
        </authorList>
    </citation>
    <scope>NUCLEOTIDE SEQUENCE [LARGE SCALE GENOMIC DNA]</scope>
    <source>
        <strain evidence="2 3">AU19729</strain>
    </source>
</reference>
<sequence>MRRSGNSREFTERKWGWQARPARSAARGSTNRRPRNFEPVRFPAHGALPYSTRTAAIPGRSGL</sequence>
<evidence type="ECO:0000313" key="3">
    <source>
        <dbReference type="Proteomes" id="UP000238982"/>
    </source>
</evidence>